<reference evidence="3" key="1">
    <citation type="submission" date="2020-03" db="EMBL/GenBank/DDBJ databases">
        <title>Solimonas marina sp. nov., isolated from deep seawater of the Pacific Ocean.</title>
        <authorList>
            <person name="Liu X."/>
            <person name="Lai Q."/>
            <person name="Sun F."/>
            <person name="Gai Y."/>
            <person name="Li G."/>
            <person name="Shao Z."/>
        </authorList>
    </citation>
    <scope>NUCLEOTIDE SEQUENCE</scope>
    <source>
        <strain evidence="3">C16B3</strain>
    </source>
</reference>
<accession>A0A970B826</accession>
<keyword evidence="1" id="KW-0092">Biotin</keyword>
<protein>
    <submittedName>
        <fullName evidence="3">Acetyl-CoA carboxylase biotin carboxyl carrier protein subunit</fullName>
    </submittedName>
</protein>
<dbReference type="CDD" id="cd06850">
    <property type="entry name" value="biotinyl_domain"/>
    <property type="match status" value="1"/>
</dbReference>
<gene>
    <name evidence="3" type="ORF">G7Y82_01600</name>
</gene>
<dbReference type="InterPro" id="IPR000089">
    <property type="entry name" value="Biotin_lipoyl"/>
</dbReference>
<dbReference type="Proteomes" id="UP000653472">
    <property type="component" value="Unassembled WGS sequence"/>
</dbReference>
<evidence type="ECO:0000256" key="1">
    <source>
        <dbReference type="ARBA" id="ARBA00023267"/>
    </source>
</evidence>
<dbReference type="PANTHER" id="PTHR45266:SF3">
    <property type="entry name" value="OXALOACETATE DECARBOXYLASE ALPHA CHAIN"/>
    <property type="match status" value="1"/>
</dbReference>
<feature type="domain" description="Lipoyl-binding" evidence="2">
    <location>
        <begin position="85"/>
        <end position="162"/>
    </location>
</feature>
<comment type="caution">
    <text evidence="3">The sequence shown here is derived from an EMBL/GenBank/DDBJ whole genome shotgun (WGS) entry which is preliminary data.</text>
</comment>
<dbReference type="PROSITE" id="PS50968">
    <property type="entry name" value="BIOTINYL_LIPOYL"/>
    <property type="match status" value="1"/>
</dbReference>
<dbReference type="AlphaFoldDB" id="A0A970B826"/>
<dbReference type="EMBL" id="JAAVXB010000001">
    <property type="protein sequence ID" value="NKF20991.1"/>
    <property type="molecule type" value="Genomic_DNA"/>
</dbReference>
<evidence type="ECO:0000313" key="4">
    <source>
        <dbReference type="Proteomes" id="UP000653472"/>
    </source>
</evidence>
<dbReference type="InterPro" id="IPR050709">
    <property type="entry name" value="Biotin_Carboxyl_Carrier/Decarb"/>
</dbReference>
<keyword evidence="4" id="KW-1185">Reference proteome</keyword>
<organism evidence="3 4">
    <name type="scientific">Solimonas marina</name>
    <dbReference type="NCBI Taxonomy" id="2714601"/>
    <lineage>
        <taxon>Bacteria</taxon>
        <taxon>Pseudomonadati</taxon>
        <taxon>Pseudomonadota</taxon>
        <taxon>Gammaproteobacteria</taxon>
        <taxon>Nevskiales</taxon>
        <taxon>Nevskiaceae</taxon>
        <taxon>Solimonas</taxon>
    </lineage>
</organism>
<evidence type="ECO:0000313" key="3">
    <source>
        <dbReference type="EMBL" id="NKF20991.1"/>
    </source>
</evidence>
<dbReference type="FunFam" id="2.40.50.100:FF:000003">
    <property type="entry name" value="Acetyl-CoA carboxylase biotin carboxyl carrier protein"/>
    <property type="match status" value="1"/>
</dbReference>
<proteinExistence type="predicted"/>
<dbReference type="PANTHER" id="PTHR45266">
    <property type="entry name" value="OXALOACETATE DECARBOXYLASE ALPHA CHAIN"/>
    <property type="match status" value="1"/>
</dbReference>
<dbReference type="RefSeq" id="WP_168146239.1">
    <property type="nucleotide sequence ID" value="NZ_JAAVXB010000001.1"/>
</dbReference>
<dbReference type="SUPFAM" id="SSF51230">
    <property type="entry name" value="Single hybrid motif"/>
    <property type="match status" value="1"/>
</dbReference>
<name>A0A970B826_9GAMM</name>
<evidence type="ECO:0000259" key="2">
    <source>
        <dbReference type="PROSITE" id="PS50968"/>
    </source>
</evidence>
<dbReference type="Gene3D" id="2.40.50.100">
    <property type="match status" value="1"/>
</dbReference>
<dbReference type="Pfam" id="PF00364">
    <property type="entry name" value="Biotin_lipoyl"/>
    <property type="match status" value="1"/>
</dbReference>
<dbReference type="InterPro" id="IPR011053">
    <property type="entry name" value="Single_hybrid_motif"/>
</dbReference>
<sequence length="165" mass="17727">MQHAFKLGDAEYNVALSRSDSAYRLHRGDHAVDVVLSTAADGRTFLTVAGRRVEVVVATHGDDVYVHVDGEAYQLRYQHPLDRLAAQAGGSAEDRITAPMPGSIVAVMAKAGDAVTKGQTLLVMESMKMETTIAAPRDGVIADVSYEKGQTFDRDALLLSLEPQA</sequence>